<evidence type="ECO:0008006" key="3">
    <source>
        <dbReference type="Google" id="ProtNLM"/>
    </source>
</evidence>
<comment type="caution">
    <text evidence="1">The sequence shown here is derived from an EMBL/GenBank/DDBJ whole genome shotgun (WGS) entry which is preliminary data.</text>
</comment>
<sequence length="167" mass="19101">MIFQPPRQNYQPLTEREEEYFHLVNCLSCFERAIKILEELDGHVDMISTTLQDAATRLAIIEYAKAYTSAFGSVKYRYKLTPPELSKENFYLHKVVMELRDKVLAHSDLIPKQGKVHYQPLGSTEPALVSLFTDPTLPSTEKLLSLFSETVGKIKITQQQLSNALPR</sequence>
<organism evidence="1 2">
    <name type="scientific">Rheinheimera tilapiae</name>
    <dbReference type="NCBI Taxonomy" id="875043"/>
    <lineage>
        <taxon>Bacteria</taxon>
        <taxon>Pseudomonadati</taxon>
        <taxon>Pseudomonadota</taxon>
        <taxon>Gammaproteobacteria</taxon>
        <taxon>Chromatiales</taxon>
        <taxon>Chromatiaceae</taxon>
        <taxon>Rheinheimera</taxon>
    </lineage>
</organism>
<dbReference type="RefSeq" id="WP_377247179.1">
    <property type="nucleotide sequence ID" value="NZ_JBHLXP010000005.1"/>
</dbReference>
<name>A0ABV6BKP0_9GAMM</name>
<dbReference type="EMBL" id="JBHLXP010000005">
    <property type="protein sequence ID" value="MFC0050078.1"/>
    <property type="molecule type" value="Genomic_DNA"/>
</dbReference>
<evidence type="ECO:0000313" key="1">
    <source>
        <dbReference type="EMBL" id="MFC0050078.1"/>
    </source>
</evidence>
<evidence type="ECO:0000313" key="2">
    <source>
        <dbReference type="Proteomes" id="UP001589813"/>
    </source>
</evidence>
<dbReference type="Proteomes" id="UP001589813">
    <property type="component" value="Unassembled WGS sequence"/>
</dbReference>
<gene>
    <name evidence="1" type="ORF">ACFFJP_17380</name>
</gene>
<keyword evidence="2" id="KW-1185">Reference proteome</keyword>
<proteinExistence type="predicted"/>
<reference evidence="1 2" key="1">
    <citation type="submission" date="2024-09" db="EMBL/GenBank/DDBJ databases">
        <authorList>
            <person name="Sun Q."/>
            <person name="Mori K."/>
        </authorList>
    </citation>
    <scope>NUCLEOTIDE SEQUENCE [LARGE SCALE GENOMIC DNA]</scope>
    <source>
        <strain evidence="1 2">KCTC 23315</strain>
    </source>
</reference>
<protein>
    <recommendedName>
        <fullName evidence="3">HEPN domain-containing protein</fullName>
    </recommendedName>
</protein>
<accession>A0ABV6BKP0</accession>